<proteinExistence type="predicted"/>
<sequence length="96" mass="11200">MEADDNKTDNRLSEPEVAYERTPKAALPIYSDEYKRWRRIADESHAKDFTAYPIPYTQEELEARILVAEADIAAGKVIAWEDLKQELERDFPWLVS</sequence>
<evidence type="ECO:0000313" key="2">
    <source>
        <dbReference type="Proteomes" id="UP000823847"/>
    </source>
</evidence>
<evidence type="ECO:0000313" key="1">
    <source>
        <dbReference type="EMBL" id="HIX86813.1"/>
    </source>
</evidence>
<dbReference type="Proteomes" id="UP000823847">
    <property type="component" value="Unassembled WGS sequence"/>
</dbReference>
<reference evidence="1" key="1">
    <citation type="journal article" date="2021" name="PeerJ">
        <title>Extensive microbial diversity within the chicken gut microbiome revealed by metagenomics and culture.</title>
        <authorList>
            <person name="Gilroy R."/>
            <person name="Ravi A."/>
            <person name="Getino M."/>
            <person name="Pursley I."/>
            <person name="Horton D.L."/>
            <person name="Alikhan N.F."/>
            <person name="Baker D."/>
            <person name="Gharbi K."/>
            <person name="Hall N."/>
            <person name="Watson M."/>
            <person name="Adriaenssens E.M."/>
            <person name="Foster-Nyarko E."/>
            <person name="Jarju S."/>
            <person name="Secka A."/>
            <person name="Antonio M."/>
            <person name="Oren A."/>
            <person name="Chaudhuri R.R."/>
            <person name="La Ragione R."/>
            <person name="Hildebrand F."/>
            <person name="Pallen M.J."/>
        </authorList>
    </citation>
    <scope>NUCLEOTIDE SEQUENCE</scope>
    <source>
        <strain evidence="1">ChiHecec2B26-12326</strain>
    </source>
</reference>
<organism evidence="1 2">
    <name type="scientific">Candidatus Parabacteroides intestinigallinarum</name>
    <dbReference type="NCBI Taxonomy" id="2838722"/>
    <lineage>
        <taxon>Bacteria</taxon>
        <taxon>Pseudomonadati</taxon>
        <taxon>Bacteroidota</taxon>
        <taxon>Bacteroidia</taxon>
        <taxon>Bacteroidales</taxon>
        <taxon>Tannerellaceae</taxon>
        <taxon>Parabacteroides</taxon>
    </lineage>
</organism>
<accession>A0A9D1XSM6</accession>
<name>A0A9D1XSM6_9BACT</name>
<comment type="caution">
    <text evidence="1">The sequence shown here is derived from an EMBL/GenBank/DDBJ whole genome shotgun (WGS) entry which is preliminary data.</text>
</comment>
<dbReference type="EMBL" id="DXEN01000072">
    <property type="protein sequence ID" value="HIX86813.1"/>
    <property type="molecule type" value="Genomic_DNA"/>
</dbReference>
<dbReference type="AlphaFoldDB" id="A0A9D1XSM6"/>
<reference evidence="1" key="2">
    <citation type="submission" date="2021-04" db="EMBL/GenBank/DDBJ databases">
        <authorList>
            <person name="Gilroy R."/>
        </authorList>
    </citation>
    <scope>NUCLEOTIDE SEQUENCE</scope>
    <source>
        <strain evidence="1">ChiHecec2B26-12326</strain>
    </source>
</reference>
<protein>
    <submittedName>
        <fullName evidence="1">Uncharacterized protein</fullName>
    </submittedName>
</protein>
<gene>
    <name evidence="1" type="ORF">H9848_09450</name>
</gene>